<dbReference type="RefSeq" id="WP_012347462.1">
    <property type="nucleotide sequence ID" value="NC_010524.1"/>
</dbReference>
<dbReference type="InterPro" id="IPR003749">
    <property type="entry name" value="ThiS/MoaD-like"/>
</dbReference>
<dbReference type="HOGENOM" id="CLU_114601_0_1_4"/>
<proteinExistence type="predicted"/>
<gene>
    <name evidence="1" type="ordered locus">Lcho_2441</name>
</gene>
<keyword evidence="2" id="KW-1185">Reference proteome</keyword>
<dbReference type="eggNOG" id="COG1977">
    <property type="taxonomic scope" value="Bacteria"/>
</dbReference>
<dbReference type="PANTHER" id="PTHR38031">
    <property type="entry name" value="SULFUR CARRIER PROTEIN SLR0821-RELATED"/>
    <property type="match status" value="1"/>
</dbReference>
<dbReference type="InterPro" id="IPR016155">
    <property type="entry name" value="Mopterin_synth/thiamin_S_b"/>
</dbReference>
<dbReference type="Pfam" id="PF02597">
    <property type="entry name" value="ThiS"/>
    <property type="match status" value="1"/>
</dbReference>
<dbReference type="AlphaFoldDB" id="B1Y5J4"/>
<dbReference type="OrthoDB" id="6894792at2"/>
<dbReference type="InterPro" id="IPR012675">
    <property type="entry name" value="Beta-grasp_dom_sf"/>
</dbReference>
<dbReference type="SUPFAM" id="SSF54285">
    <property type="entry name" value="MoaD/ThiS"/>
    <property type="match status" value="1"/>
</dbReference>
<evidence type="ECO:0000313" key="1">
    <source>
        <dbReference type="EMBL" id="ACB34706.1"/>
    </source>
</evidence>
<name>B1Y5J4_LEPCP</name>
<dbReference type="KEGG" id="lch:Lcho_2441"/>
<organism evidence="1 2">
    <name type="scientific">Leptothrix cholodnii (strain ATCC 51168 / LMG 8142 / SP-6)</name>
    <name type="common">Leptothrix discophora (strain SP-6)</name>
    <dbReference type="NCBI Taxonomy" id="395495"/>
    <lineage>
        <taxon>Bacteria</taxon>
        <taxon>Pseudomonadati</taxon>
        <taxon>Pseudomonadota</taxon>
        <taxon>Betaproteobacteria</taxon>
        <taxon>Burkholderiales</taxon>
        <taxon>Sphaerotilaceae</taxon>
        <taxon>Leptothrix</taxon>
    </lineage>
</organism>
<dbReference type="Gene3D" id="3.10.20.30">
    <property type="match status" value="1"/>
</dbReference>
<evidence type="ECO:0000313" key="2">
    <source>
        <dbReference type="Proteomes" id="UP000001693"/>
    </source>
</evidence>
<dbReference type="PANTHER" id="PTHR38031:SF1">
    <property type="entry name" value="SULFUR CARRIER PROTEIN CYSO"/>
    <property type="match status" value="1"/>
</dbReference>
<sequence>MPRLTIAPNLRRHVDCPPLQLDGGTVGEVLRAAWQHSPRLQGYVLDEQGAVRQHVMVFVNGQRIHDRLGLSDAVAPADEVQIFQALTGG</sequence>
<accession>B1Y5J4</accession>
<protein>
    <submittedName>
        <fullName evidence="1">ThiamineS protein</fullName>
    </submittedName>
</protein>
<dbReference type="InterPro" id="IPR052045">
    <property type="entry name" value="Sulfur_Carrier/Prot_Modifier"/>
</dbReference>
<reference evidence="1 2" key="1">
    <citation type="submission" date="2008-03" db="EMBL/GenBank/DDBJ databases">
        <title>Complete sequence of Leptothrix cholodnii SP-6.</title>
        <authorList>
            <consortium name="US DOE Joint Genome Institute"/>
            <person name="Copeland A."/>
            <person name="Lucas S."/>
            <person name="Lapidus A."/>
            <person name="Glavina del Rio T."/>
            <person name="Dalin E."/>
            <person name="Tice H."/>
            <person name="Bruce D."/>
            <person name="Goodwin L."/>
            <person name="Pitluck S."/>
            <person name="Chertkov O."/>
            <person name="Brettin T."/>
            <person name="Detter J.C."/>
            <person name="Han C."/>
            <person name="Kuske C.R."/>
            <person name="Schmutz J."/>
            <person name="Larimer F."/>
            <person name="Land M."/>
            <person name="Hauser L."/>
            <person name="Kyrpides N."/>
            <person name="Lykidis A."/>
            <person name="Emerson D."/>
            <person name="Richardson P."/>
        </authorList>
    </citation>
    <scope>NUCLEOTIDE SEQUENCE [LARGE SCALE GENOMIC DNA]</scope>
    <source>
        <strain evidence="2">ATCC 51168 / LMG 8142 / SP-6</strain>
    </source>
</reference>
<dbReference type="Proteomes" id="UP000001693">
    <property type="component" value="Chromosome"/>
</dbReference>
<dbReference type="EMBL" id="CP001013">
    <property type="protein sequence ID" value="ACB34706.1"/>
    <property type="molecule type" value="Genomic_DNA"/>
</dbReference>
<dbReference type="STRING" id="395495.Lcho_2441"/>